<organism evidence="3 4">
    <name type="scientific">Planoprotostelium fungivorum</name>
    <dbReference type="NCBI Taxonomy" id="1890364"/>
    <lineage>
        <taxon>Eukaryota</taxon>
        <taxon>Amoebozoa</taxon>
        <taxon>Evosea</taxon>
        <taxon>Variosea</taxon>
        <taxon>Cavosteliida</taxon>
        <taxon>Cavosteliaceae</taxon>
        <taxon>Planoprotostelium</taxon>
    </lineage>
</organism>
<reference evidence="3 4" key="1">
    <citation type="journal article" date="2018" name="Genome Biol. Evol.">
        <title>Multiple Roots of Fruiting Body Formation in Amoebozoa.</title>
        <authorList>
            <person name="Hillmann F."/>
            <person name="Forbes G."/>
            <person name="Novohradska S."/>
            <person name="Ferling I."/>
            <person name="Riege K."/>
            <person name="Groth M."/>
            <person name="Westermann M."/>
            <person name="Marz M."/>
            <person name="Spaller T."/>
            <person name="Winckler T."/>
            <person name="Schaap P."/>
            <person name="Glockner G."/>
        </authorList>
    </citation>
    <scope>NUCLEOTIDE SEQUENCE [LARGE SCALE GENOMIC DNA]</scope>
    <source>
        <strain evidence="3 4">Jena</strain>
    </source>
</reference>
<dbReference type="SUPFAM" id="SSF55550">
    <property type="entry name" value="SH2 domain"/>
    <property type="match status" value="1"/>
</dbReference>
<dbReference type="CDD" id="cd00173">
    <property type="entry name" value="SH2"/>
    <property type="match status" value="1"/>
</dbReference>
<keyword evidence="4" id="KW-1185">Reference proteome</keyword>
<feature type="domain" description="SH2" evidence="2">
    <location>
        <begin position="62"/>
        <end position="143"/>
    </location>
</feature>
<dbReference type="InParanoid" id="A0A2P6N1R6"/>
<dbReference type="PROSITE" id="PS50001">
    <property type="entry name" value="SH2"/>
    <property type="match status" value="1"/>
</dbReference>
<protein>
    <recommendedName>
        <fullName evidence="2">SH2 domain-containing protein</fullName>
    </recommendedName>
</protein>
<gene>
    <name evidence="3" type="ORF">PROFUN_08448</name>
</gene>
<dbReference type="Pfam" id="PF00017">
    <property type="entry name" value="SH2"/>
    <property type="match status" value="1"/>
</dbReference>
<evidence type="ECO:0000313" key="4">
    <source>
        <dbReference type="Proteomes" id="UP000241769"/>
    </source>
</evidence>
<dbReference type="Gene3D" id="3.30.505.10">
    <property type="entry name" value="SH2 domain"/>
    <property type="match status" value="1"/>
</dbReference>
<dbReference type="Proteomes" id="UP000241769">
    <property type="component" value="Unassembled WGS sequence"/>
</dbReference>
<evidence type="ECO:0000259" key="2">
    <source>
        <dbReference type="PROSITE" id="PS50001"/>
    </source>
</evidence>
<dbReference type="OrthoDB" id="3175255at2759"/>
<dbReference type="SMART" id="SM00252">
    <property type="entry name" value="SH2"/>
    <property type="match status" value="1"/>
</dbReference>
<evidence type="ECO:0000313" key="3">
    <source>
        <dbReference type="EMBL" id="PRP77914.1"/>
    </source>
</evidence>
<evidence type="ECO:0000256" key="1">
    <source>
        <dbReference type="PROSITE-ProRule" id="PRU00191"/>
    </source>
</evidence>
<proteinExistence type="predicted"/>
<dbReference type="EMBL" id="MDYQ01000250">
    <property type="protein sequence ID" value="PRP77914.1"/>
    <property type="molecule type" value="Genomic_DNA"/>
</dbReference>
<accession>A0A2P6N1R6</accession>
<keyword evidence="1" id="KW-0727">SH2 domain</keyword>
<dbReference type="InterPro" id="IPR036860">
    <property type="entry name" value="SH2_dom_sf"/>
</dbReference>
<sequence length="171" mass="19098">MSVSGHTCTNRSPMIGPLGLFTRDSEVYAVSEEWGWSVSCPVGLEEGTMPSKRRTNLPAQLWETETRPSANSAVKMLKGREDGTFLVRTSHSNPSAFTVSVVIANAFYHFRILYRGDSGDEPFVLQMSTKQEYGFGSLEQAVERCCNGELVINNGDMLEKIKLLLQEERKQ</sequence>
<name>A0A2P6N1R6_9EUKA</name>
<dbReference type="AlphaFoldDB" id="A0A2P6N1R6"/>
<comment type="caution">
    <text evidence="3">The sequence shown here is derived from an EMBL/GenBank/DDBJ whole genome shotgun (WGS) entry which is preliminary data.</text>
</comment>
<dbReference type="InterPro" id="IPR000980">
    <property type="entry name" value="SH2"/>
</dbReference>